<feature type="domain" description="Phosphoribosylformylglycinamidine synthase linker" evidence="11">
    <location>
        <begin position="12"/>
        <end position="58"/>
    </location>
</feature>
<evidence type="ECO:0000256" key="6">
    <source>
        <dbReference type="ARBA" id="ARBA00022840"/>
    </source>
</evidence>
<evidence type="ECO:0000256" key="1">
    <source>
        <dbReference type="ARBA" id="ARBA00022490"/>
    </source>
</evidence>
<feature type="active site" description="Proton acceptor" evidence="8">
    <location>
        <position position="100"/>
    </location>
</feature>
<evidence type="ECO:0000256" key="5">
    <source>
        <dbReference type="ARBA" id="ARBA00022755"/>
    </source>
</evidence>
<feature type="domain" description="PurM-like C-terminal" evidence="10">
    <location>
        <begin position="207"/>
        <end position="358"/>
    </location>
</feature>
<dbReference type="SUPFAM" id="SSF55326">
    <property type="entry name" value="PurM N-terminal domain-like"/>
    <property type="match status" value="2"/>
</dbReference>
<dbReference type="InterPro" id="IPR016188">
    <property type="entry name" value="PurM-like_N"/>
</dbReference>
<feature type="binding site" evidence="8">
    <location>
        <position position="500"/>
    </location>
    <ligand>
        <name>ATP</name>
        <dbReference type="ChEBI" id="CHEBI:30616"/>
    </ligand>
</feature>
<dbReference type="EMBL" id="JBHTKJ010000005">
    <property type="protein sequence ID" value="MFD1037111.1"/>
    <property type="molecule type" value="Genomic_DNA"/>
</dbReference>
<dbReference type="Gene3D" id="3.90.650.10">
    <property type="entry name" value="PurM-like C-terminal domain"/>
    <property type="match status" value="2"/>
</dbReference>
<comment type="pathway">
    <text evidence="8">Purine metabolism; IMP biosynthesis via de novo pathway; 5-amino-1-(5-phospho-D-ribosyl)imidazole from N(2)-formyl-N(1)-(5-phospho-D-ribosyl)glycinamide: step 1/2.</text>
</comment>
<evidence type="ECO:0000259" key="9">
    <source>
        <dbReference type="Pfam" id="PF00586"/>
    </source>
</evidence>
<comment type="similarity">
    <text evidence="8">Belongs to the FGAMS family.</text>
</comment>
<comment type="catalytic activity">
    <reaction evidence="8">
        <text>N(2)-formyl-N(1)-(5-phospho-beta-D-ribosyl)glycinamide + L-glutamine + ATP + H2O = 2-formamido-N(1)-(5-O-phospho-beta-D-ribosyl)acetamidine + L-glutamate + ADP + phosphate + H(+)</text>
        <dbReference type="Rhea" id="RHEA:17129"/>
        <dbReference type="ChEBI" id="CHEBI:15377"/>
        <dbReference type="ChEBI" id="CHEBI:15378"/>
        <dbReference type="ChEBI" id="CHEBI:29985"/>
        <dbReference type="ChEBI" id="CHEBI:30616"/>
        <dbReference type="ChEBI" id="CHEBI:43474"/>
        <dbReference type="ChEBI" id="CHEBI:58359"/>
        <dbReference type="ChEBI" id="CHEBI:147286"/>
        <dbReference type="ChEBI" id="CHEBI:147287"/>
        <dbReference type="ChEBI" id="CHEBI:456216"/>
        <dbReference type="EC" id="6.3.5.3"/>
    </reaction>
</comment>
<name>A0ABW3LFG3_9BACI</name>
<proteinExistence type="inferred from homology"/>
<evidence type="ECO:0000256" key="3">
    <source>
        <dbReference type="ARBA" id="ARBA00022723"/>
    </source>
</evidence>
<dbReference type="PIRSF" id="PIRSF001587">
    <property type="entry name" value="FGAM_synthase_II"/>
    <property type="match status" value="1"/>
</dbReference>
<dbReference type="NCBIfam" id="NF002290">
    <property type="entry name" value="PRK01213.1"/>
    <property type="match status" value="1"/>
</dbReference>
<dbReference type="InterPro" id="IPR041609">
    <property type="entry name" value="PurL_linker"/>
</dbReference>
<protein>
    <recommendedName>
        <fullName evidence="8">Phosphoribosylformylglycinamidine synthase subunit PurL</fullName>
        <shortName evidence="8">FGAM synthase</shortName>
        <ecNumber evidence="8">6.3.5.3</ecNumber>
    </recommendedName>
    <alternativeName>
        <fullName evidence="8">Formylglycinamide ribonucleotide amidotransferase subunit II</fullName>
        <shortName evidence="8">FGAR amidotransferase II</shortName>
        <shortName evidence="8">FGAR-AT II</shortName>
    </alternativeName>
    <alternativeName>
        <fullName evidence="8">Glutamine amidotransferase PurL</fullName>
    </alternativeName>
    <alternativeName>
        <fullName evidence="8">Phosphoribosylformylglycinamidine synthase subunit II</fullName>
    </alternativeName>
</protein>
<evidence type="ECO:0000256" key="8">
    <source>
        <dbReference type="HAMAP-Rule" id="MF_00420"/>
    </source>
</evidence>
<keyword evidence="13" id="KW-1185">Reference proteome</keyword>
<comment type="subcellular location">
    <subcellularLocation>
        <location evidence="8">Cytoplasm</location>
    </subcellularLocation>
</comment>
<evidence type="ECO:0000256" key="2">
    <source>
        <dbReference type="ARBA" id="ARBA00022598"/>
    </source>
</evidence>
<evidence type="ECO:0000259" key="10">
    <source>
        <dbReference type="Pfam" id="PF02769"/>
    </source>
</evidence>
<keyword evidence="1 8" id="KW-0963">Cytoplasm</keyword>
<feature type="binding site" evidence="8">
    <location>
        <position position="96"/>
    </location>
    <ligand>
        <name>ATP</name>
        <dbReference type="ChEBI" id="CHEBI:30616"/>
    </ligand>
</feature>
<feature type="binding site" evidence="8">
    <location>
        <position position="57"/>
    </location>
    <ligand>
        <name>ATP</name>
        <dbReference type="ChEBI" id="CHEBI:30616"/>
    </ligand>
</feature>
<feature type="active site" evidence="8">
    <location>
        <position position="54"/>
    </location>
</feature>
<feature type="binding site" evidence="8">
    <location>
        <position position="122"/>
    </location>
    <ligand>
        <name>Mg(2+)</name>
        <dbReference type="ChEBI" id="CHEBI:18420"/>
        <label>2</label>
    </ligand>
</feature>
<organism evidence="12 13">
    <name type="scientific">Virgibacillus byunsanensis</name>
    <dbReference type="NCBI Taxonomy" id="570945"/>
    <lineage>
        <taxon>Bacteria</taxon>
        <taxon>Bacillati</taxon>
        <taxon>Bacillota</taxon>
        <taxon>Bacilli</taxon>
        <taxon>Bacillales</taxon>
        <taxon>Bacillaceae</taxon>
        <taxon>Virgibacillus</taxon>
    </lineage>
</organism>
<dbReference type="InterPro" id="IPR036676">
    <property type="entry name" value="PurM-like_C_sf"/>
</dbReference>
<dbReference type="CDD" id="cd02203">
    <property type="entry name" value="PurL_repeat1"/>
    <property type="match status" value="1"/>
</dbReference>
<feature type="binding site" evidence="8">
    <location>
        <position position="540"/>
    </location>
    <ligand>
        <name>substrate</name>
    </ligand>
</feature>
<keyword evidence="7 8" id="KW-0460">Magnesium</keyword>
<dbReference type="SUPFAM" id="SSF56042">
    <property type="entry name" value="PurM C-terminal domain-like"/>
    <property type="match status" value="2"/>
</dbReference>
<comment type="function">
    <text evidence="8">Part of the phosphoribosylformylglycinamidine synthase complex involved in the purines biosynthetic pathway. Catalyzes the ATP-dependent conversion of formylglycinamide ribonucleotide (FGAR) and glutamine to yield formylglycinamidine ribonucleotide (FGAM) and glutamate. The FGAM synthase complex is composed of three subunits. PurQ produces an ammonia molecule by converting glutamine to glutamate. PurL transfers the ammonia molecule to FGAR to form FGAM in an ATP-dependent manner. PurS interacts with PurQ and PurL and is thought to assist in the transfer of the ammonia molecule from PurQ to PurL.</text>
</comment>
<evidence type="ECO:0000259" key="11">
    <source>
        <dbReference type="Pfam" id="PF18072"/>
    </source>
</evidence>
<dbReference type="EC" id="6.3.5.3" evidence="8"/>
<keyword evidence="4 8" id="KW-0547">Nucleotide-binding</keyword>
<evidence type="ECO:0000256" key="4">
    <source>
        <dbReference type="ARBA" id="ARBA00022741"/>
    </source>
</evidence>
<sequence>MLLTRNISPEQIEHDKLYKDMGLSDKEYDMVKNILKRRPNFTETGIFSVMWSEHCSYKTSKPLLGKFPTKAPHVLQGPGEGAGVIDIGDKQAVVFKIESHNHPSAVEPYQGAATGVGGIIRDVFSMGARPIALMNSLRFGNLTSERVKYLFSEVVSGIAGYGNCVGVPTVGGEVQFDDSYEDNPLVNAMCVGLINHDDIQKGIAAGVGNTVIYAGAPTGRDGIHGATFASGDLAEDSDKDRPAVQVGDPFMEKLLIEACMEVIHSDALVGMQDMGAAGLTSSASEMASKAGTGMEMNLDNVPQRETNMNAYEMMLSESQERMLLVVKKGREQEIIDVFEKYGLQAVAVGEVIQEKVFRIKQHGEVEADIPVDALAEEAPVYHLPSTEAAYYRANQQLEDTVPNVTDHASTLKQLLQQPTIASKEWVYDQYDSMVQTNTVVAPGSDAAVIRIKEKDKALAITTDCNSRYIYLDPETGGKIAVAEAARNIVCSGARPLGLTDGLNFGNPTNPEVFWQMEKSVEGMSEACSILGTPVISGNVSLYNQSRGNSIFPTPVVGMVGLHESLDHITPNYFQSAGDIVYLIGDTNPEFGGSELQNIVDGSYSGKTPSIDLKLETIRQKQLLNAIQQGVVESAHDLAEGGLGVALAESVFNDSGLGVEVELSGDPTVALFSESQSRFIVTVKAHKKDQLEQLIDGLQQIGTVTGEGKMTVKSTNTNVIQEEVDQLRDLWKGAIPCLLKSKA</sequence>
<keyword evidence="6 8" id="KW-0067">ATP-binding</keyword>
<dbReference type="InterPro" id="IPR036921">
    <property type="entry name" value="PurM-like_N_sf"/>
</dbReference>
<feature type="binding site" evidence="8">
    <location>
        <begin position="317"/>
        <end position="319"/>
    </location>
    <ligand>
        <name>substrate</name>
    </ligand>
</feature>
<dbReference type="GO" id="GO:0004642">
    <property type="term" value="F:phosphoribosylformylglycinamidine synthase activity"/>
    <property type="evidence" value="ECO:0007669"/>
    <property type="project" value="UniProtKB-EC"/>
</dbReference>
<gene>
    <name evidence="8 12" type="primary">purL</name>
    <name evidence="12" type="ORF">ACFQ3N_01540</name>
</gene>
<feature type="domain" description="PurM-like N-terminal" evidence="9">
    <location>
        <begin position="443"/>
        <end position="561"/>
    </location>
</feature>
<feature type="binding site" evidence="8">
    <location>
        <position position="537"/>
    </location>
    <ligand>
        <name>ATP</name>
        <dbReference type="ChEBI" id="CHEBI:30616"/>
    </ligand>
</feature>
<dbReference type="Pfam" id="PF02769">
    <property type="entry name" value="AIRS_C"/>
    <property type="match status" value="2"/>
</dbReference>
<feature type="binding site" evidence="8">
    <location>
        <position position="273"/>
    </location>
    <ligand>
        <name>Mg(2+)</name>
        <dbReference type="ChEBI" id="CHEBI:18420"/>
        <label>2</label>
    </ligand>
</feature>
<feature type="binding site" evidence="8">
    <location>
        <begin position="99"/>
        <end position="102"/>
    </location>
    <ligand>
        <name>substrate</name>
    </ligand>
</feature>
<comment type="subunit">
    <text evidence="8">Monomer. Part of the FGAM synthase complex composed of 1 PurL, 1 PurQ and 2 PurS subunits.</text>
</comment>
<feature type="binding site" evidence="8">
    <location>
        <position position="538"/>
    </location>
    <ligand>
        <name>Mg(2+)</name>
        <dbReference type="ChEBI" id="CHEBI:18420"/>
        <label>1</label>
    </ligand>
</feature>
<accession>A0ABW3LFG3</accession>
<dbReference type="InterPro" id="IPR010074">
    <property type="entry name" value="PRibForGlyAmidine_synth_PurL"/>
</dbReference>
<feature type="domain" description="PurM-like N-terminal" evidence="9">
    <location>
        <begin position="79"/>
        <end position="194"/>
    </location>
</feature>
<keyword evidence="2 8" id="KW-0436">Ligase</keyword>
<comment type="caution">
    <text evidence="8">Lacks conserved residue(s) required for the propagation of feature annotation.</text>
</comment>
<dbReference type="Pfam" id="PF00586">
    <property type="entry name" value="AIRS"/>
    <property type="match status" value="2"/>
</dbReference>
<dbReference type="Proteomes" id="UP001597040">
    <property type="component" value="Unassembled WGS sequence"/>
</dbReference>
<evidence type="ECO:0000313" key="13">
    <source>
        <dbReference type="Proteomes" id="UP001597040"/>
    </source>
</evidence>
<reference evidence="13" key="1">
    <citation type="journal article" date="2019" name="Int. J. Syst. Evol. Microbiol.">
        <title>The Global Catalogue of Microorganisms (GCM) 10K type strain sequencing project: providing services to taxonomists for standard genome sequencing and annotation.</title>
        <authorList>
            <consortium name="The Broad Institute Genomics Platform"/>
            <consortium name="The Broad Institute Genome Sequencing Center for Infectious Disease"/>
            <person name="Wu L."/>
            <person name="Ma J."/>
        </authorList>
    </citation>
    <scope>NUCLEOTIDE SEQUENCE [LARGE SCALE GENOMIC DNA]</scope>
    <source>
        <strain evidence="13">CCUG 56754</strain>
    </source>
</reference>
<keyword evidence="3 8" id="KW-0479">Metal-binding</keyword>
<dbReference type="PANTHER" id="PTHR43555:SF1">
    <property type="entry name" value="PHOSPHORIBOSYLFORMYLGLYCINAMIDINE SYNTHASE SUBUNIT PURL"/>
    <property type="match status" value="1"/>
</dbReference>
<feature type="binding site" evidence="8">
    <location>
        <position position="245"/>
    </location>
    <ligand>
        <name>substrate</name>
    </ligand>
</feature>
<dbReference type="InterPro" id="IPR010918">
    <property type="entry name" value="PurM-like_C_dom"/>
</dbReference>
<dbReference type="Pfam" id="PF18072">
    <property type="entry name" value="FGAR-AT_linker"/>
    <property type="match status" value="1"/>
</dbReference>
<dbReference type="RefSeq" id="WP_390358900.1">
    <property type="nucleotide sequence ID" value="NZ_JBHTKJ010000005.1"/>
</dbReference>
<keyword evidence="5 8" id="KW-0658">Purine biosynthesis</keyword>
<comment type="caution">
    <text evidence="12">The sequence shown here is derived from an EMBL/GenBank/DDBJ whole genome shotgun (WGS) entry which is preliminary data.</text>
</comment>
<evidence type="ECO:0000313" key="12">
    <source>
        <dbReference type="EMBL" id="MFD1037111.1"/>
    </source>
</evidence>
<dbReference type="Gene3D" id="3.30.1330.10">
    <property type="entry name" value="PurM-like, N-terminal domain"/>
    <property type="match status" value="2"/>
</dbReference>
<evidence type="ECO:0000256" key="7">
    <source>
        <dbReference type="ARBA" id="ARBA00022842"/>
    </source>
</evidence>
<feature type="domain" description="PurM-like C-terminal" evidence="10">
    <location>
        <begin position="576"/>
        <end position="711"/>
    </location>
</feature>
<dbReference type="NCBIfam" id="TIGR01736">
    <property type="entry name" value="FGAM_synth_II"/>
    <property type="match status" value="1"/>
</dbReference>
<feature type="binding site" evidence="8">
    <location>
        <position position="121"/>
    </location>
    <ligand>
        <name>substrate</name>
    </ligand>
</feature>
<dbReference type="HAMAP" id="MF_00420">
    <property type="entry name" value="PurL_2"/>
    <property type="match status" value="1"/>
</dbReference>
<feature type="binding site" evidence="8">
    <location>
        <position position="98"/>
    </location>
    <ligand>
        <name>Mg(2+)</name>
        <dbReference type="ChEBI" id="CHEBI:18420"/>
        <label>1</label>
    </ligand>
</feature>
<dbReference type="CDD" id="cd02204">
    <property type="entry name" value="PurL_repeat2"/>
    <property type="match status" value="1"/>
</dbReference>
<dbReference type="PANTHER" id="PTHR43555">
    <property type="entry name" value="PHOSPHORIBOSYLFORMYLGLYCINAMIDINE SYNTHASE SUBUNIT PURL"/>
    <property type="match status" value="1"/>
</dbReference>